<keyword evidence="2" id="KW-1185">Reference proteome</keyword>
<protein>
    <submittedName>
        <fullName evidence="1">Uncharacterized protein</fullName>
    </submittedName>
</protein>
<reference evidence="1" key="1">
    <citation type="journal article" date="2015" name="Genome Announc.">
        <title>Draft Genome Sequence of the Polyhydroxyalkanoate-Producing Bacterium Burkholderia sacchari LMG 19450 Isolated from Brazilian Sugarcane Plantation Soil.</title>
        <authorList>
            <person name="Alexandrino P.M."/>
            <person name="Mendonca T.T."/>
            <person name="Guaman Bautista L.P."/>
            <person name="Cherix J."/>
            <person name="Lozano-Sakalauskas G.C."/>
            <person name="Fujita A."/>
            <person name="Ramos Filho E."/>
            <person name="Long P."/>
            <person name="Padilla G."/>
            <person name="Taciro M.K."/>
            <person name="Gomez J.G."/>
            <person name="Silva L.F."/>
        </authorList>
    </citation>
    <scope>NUCLEOTIDE SEQUENCE</scope>
    <source>
        <strain evidence="1">LMG 19450</strain>
    </source>
</reference>
<accession>A0A8T6ZHL4</accession>
<dbReference type="EMBL" id="JTDB02000004">
    <property type="protein sequence ID" value="NLP63099.1"/>
    <property type="molecule type" value="Genomic_DNA"/>
</dbReference>
<organism evidence="1 2">
    <name type="scientific">Paraburkholderia sacchari</name>
    <dbReference type="NCBI Taxonomy" id="159450"/>
    <lineage>
        <taxon>Bacteria</taxon>
        <taxon>Pseudomonadati</taxon>
        <taxon>Pseudomonadota</taxon>
        <taxon>Betaproteobacteria</taxon>
        <taxon>Burkholderiales</taxon>
        <taxon>Burkholderiaceae</taxon>
        <taxon>Paraburkholderia</taxon>
    </lineage>
</organism>
<dbReference type="Proteomes" id="UP000030460">
    <property type="component" value="Unassembled WGS sequence"/>
</dbReference>
<proteinExistence type="predicted"/>
<gene>
    <name evidence="1" type="ORF">NH14_018370</name>
</gene>
<dbReference type="AlphaFoldDB" id="A0A8T6ZHL4"/>
<dbReference type="RefSeq" id="WP_161790870.1">
    <property type="nucleotide sequence ID" value="NZ_CADFGF010000010.1"/>
</dbReference>
<comment type="caution">
    <text evidence="1">The sequence shown here is derived from an EMBL/GenBank/DDBJ whole genome shotgun (WGS) entry which is preliminary data.</text>
</comment>
<evidence type="ECO:0000313" key="2">
    <source>
        <dbReference type="Proteomes" id="UP000030460"/>
    </source>
</evidence>
<evidence type="ECO:0000313" key="1">
    <source>
        <dbReference type="EMBL" id="NLP63099.1"/>
    </source>
</evidence>
<reference evidence="1" key="2">
    <citation type="submission" date="2020-04" db="EMBL/GenBank/DDBJ databases">
        <authorList>
            <person name="Alexandrino P."/>
            <person name="Mendonca T."/>
            <person name="Guaman L."/>
            <person name="Cherix J."/>
            <person name="Lozano-Sakalauskas G."/>
            <person name="Fujita A."/>
            <person name="Filho E.R."/>
            <person name="Long P."/>
            <person name="Padilla G."/>
            <person name="Taciro M.K."/>
            <person name="Gomez J.G."/>
            <person name="Silva L.F."/>
            <person name="Torres M."/>
        </authorList>
    </citation>
    <scope>NUCLEOTIDE SEQUENCE</scope>
    <source>
        <strain evidence="1">LMG 19450</strain>
    </source>
</reference>
<sequence>MTALYRIAQVAPRAIMPTGYVSVANRLEPGELFSLPFDNPLLTQRPACRSRRLPGEL</sequence>
<name>A0A8T6ZHL4_9BURK</name>